<keyword evidence="7 9" id="KW-0472">Membrane</keyword>
<name>A0A7G6E7U7_THEFR</name>
<evidence type="ECO:0000256" key="1">
    <source>
        <dbReference type="ARBA" id="ARBA00004429"/>
    </source>
</evidence>
<comment type="subcellular location">
    <subcellularLocation>
        <location evidence="1">Cell inner membrane</location>
        <topology evidence="1">Multi-pass membrane protein</topology>
    </subcellularLocation>
</comment>
<evidence type="ECO:0000313" key="12">
    <source>
        <dbReference type="Proteomes" id="UP000515847"/>
    </source>
</evidence>
<evidence type="ECO:0000256" key="4">
    <source>
        <dbReference type="ARBA" id="ARBA00022519"/>
    </source>
</evidence>
<dbReference type="PANTHER" id="PTHR35011">
    <property type="entry name" value="2,3-DIKETO-L-GULONATE TRAP TRANSPORTER SMALL PERMEASE PROTEIN YIAM"/>
    <property type="match status" value="1"/>
</dbReference>
<keyword evidence="3" id="KW-1003">Cell membrane</keyword>
<keyword evidence="12" id="KW-1185">Reference proteome</keyword>
<organism evidence="11 12">
    <name type="scientific">Thermanaerosceptrum fracticalcis</name>
    <dbReference type="NCBI Taxonomy" id="1712410"/>
    <lineage>
        <taxon>Bacteria</taxon>
        <taxon>Bacillati</taxon>
        <taxon>Bacillota</taxon>
        <taxon>Clostridia</taxon>
        <taxon>Eubacteriales</taxon>
        <taxon>Peptococcaceae</taxon>
        <taxon>Thermanaerosceptrum</taxon>
    </lineage>
</organism>
<evidence type="ECO:0000259" key="10">
    <source>
        <dbReference type="Pfam" id="PF04290"/>
    </source>
</evidence>
<dbReference type="AlphaFoldDB" id="A0A7G6E7U7"/>
<protein>
    <submittedName>
        <fullName evidence="11">TRAP transporter small permease subunit</fullName>
    </submittedName>
</protein>
<feature type="transmembrane region" description="Helical" evidence="9">
    <location>
        <begin position="20"/>
        <end position="40"/>
    </location>
</feature>
<dbReference type="Pfam" id="PF04290">
    <property type="entry name" value="DctQ"/>
    <property type="match status" value="1"/>
</dbReference>
<evidence type="ECO:0000256" key="8">
    <source>
        <dbReference type="ARBA" id="ARBA00038436"/>
    </source>
</evidence>
<feature type="transmembrane region" description="Helical" evidence="9">
    <location>
        <begin position="130"/>
        <end position="152"/>
    </location>
</feature>
<evidence type="ECO:0000256" key="3">
    <source>
        <dbReference type="ARBA" id="ARBA00022475"/>
    </source>
</evidence>
<dbReference type="OrthoDB" id="9814265at2"/>
<comment type="similarity">
    <text evidence="8">Belongs to the TRAP transporter small permease family.</text>
</comment>
<dbReference type="GO" id="GO:0005886">
    <property type="term" value="C:plasma membrane"/>
    <property type="evidence" value="ECO:0007669"/>
    <property type="project" value="UniProtKB-SubCell"/>
</dbReference>
<keyword evidence="5 9" id="KW-0812">Transmembrane</keyword>
<feature type="transmembrane region" description="Helical" evidence="9">
    <location>
        <begin position="91"/>
        <end position="110"/>
    </location>
</feature>
<dbReference type="GO" id="GO:0022857">
    <property type="term" value="F:transmembrane transporter activity"/>
    <property type="evidence" value="ECO:0007669"/>
    <property type="project" value="TreeGrafter"/>
</dbReference>
<evidence type="ECO:0000256" key="5">
    <source>
        <dbReference type="ARBA" id="ARBA00022692"/>
    </source>
</evidence>
<sequence length="170" mass="19648">MYQAFKNFNRLANEGAKVIIIFSLIIMTILVFSQVVFRYVLKESLSWSEELARYFFIWLTFIGASVAAREKSHICVAEFIARIKQNKLRKMLMVFANLLSISFLAILIRYGVPIAQRIIKLKQVSPSMPFLYVGIVYIAIPIGSLLMLFNLLEIFIETWFDREGQKGGEH</sequence>
<dbReference type="EMBL" id="CP045798">
    <property type="protein sequence ID" value="QNB48151.1"/>
    <property type="molecule type" value="Genomic_DNA"/>
</dbReference>
<feature type="domain" description="Tripartite ATP-independent periplasmic transporters DctQ component" evidence="10">
    <location>
        <begin position="27"/>
        <end position="159"/>
    </location>
</feature>
<accession>A0A7G6E7U7</accession>
<dbReference type="GO" id="GO:0015740">
    <property type="term" value="P:C4-dicarboxylate transport"/>
    <property type="evidence" value="ECO:0007669"/>
    <property type="project" value="TreeGrafter"/>
</dbReference>
<evidence type="ECO:0000256" key="2">
    <source>
        <dbReference type="ARBA" id="ARBA00022448"/>
    </source>
</evidence>
<evidence type="ECO:0000256" key="7">
    <source>
        <dbReference type="ARBA" id="ARBA00023136"/>
    </source>
</evidence>
<dbReference type="InterPro" id="IPR007387">
    <property type="entry name" value="TRAP_DctQ"/>
</dbReference>
<keyword evidence="4" id="KW-0997">Cell inner membrane</keyword>
<keyword evidence="6 9" id="KW-1133">Transmembrane helix</keyword>
<dbReference type="KEGG" id="tfr:BR63_18890"/>
<evidence type="ECO:0000313" key="11">
    <source>
        <dbReference type="EMBL" id="QNB48151.1"/>
    </source>
</evidence>
<dbReference type="Proteomes" id="UP000515847">
    <property type="component" value="Chromosome"/>
</dbReference>
<dbReference type="PANTHER" id="PTHR35011:SF2">
    <property type="entry name" value="2,3-DIKETO-L-GULONATE TRAP TRANSPORTER SMALL PERMEASE PROTEIN YIAM"/>
    <property type="match status" value="1"/>
</dbReference>
<dbReference type="RefSeq" id="WP_051965505.1">
    <property type="nucleotide sequence ID" value="NZ_CP045798.1"/>
</dbReference>
<dbReference type="InterPro" id="IPR055348">
    <property type="entry name" value="DctQ"/>
</dbReference>
<proteinExistence type="inferred from homology"/>
<reference evidence="11 12" key="1">
    <citation type="journal article" date="2019" name="Front. Microbiol.">
        <title>Thermoanaerosceptrum fracticalcis gen. nov. sp. nov., a Novel Fumarate-Fermenting Microorganism From a Deep Fractured Carbonate Aquifer of the US Great Basin.</title>
        <authorList>
            <person name="Hamilton-Brehm S.D."/>
            <person name="Stewart L.E."/>
            <person name="Zavarin M."/>
            <person name="Caldwell M."/>
            <person name="Lawson P.A."/>
            <person name="Onstott T.C."/>
            <person name="Grzymski J."/>
            <person name="Neveux I."/>
            <person name="Lollar B.S."/>
            <person name="Russell C.E."/>
            <person name="Moser D.P."/>
        </authorList>
    </citation>
    <scope>NUCLEOTIDE SEQUENCE [LARGE SCALE GENOMIC DNA]</scope>
    <source>
        <strain evidence="11 12">DRI-13</strain>
    </source>
</reference>
<feature type="transmembrane region" description="Helical" evidence="9">
    <location>
        <begin position="52"/>
        <end position="70"/>
    </location>
</feature>
<gene>
    <name evidence="11" type="ORF">BR63_18890</name>
</gene>
<evidence type="ECO:0000256" key="6">
    <source>
        <dbReference type="ARBA" id="ARBA00022989"/>
    </source>
</evidence>
<evidence type="ECO:0000256" key="9">
    <source>
        <dbReference type="SAM" id="Phobius"/>
    </source>
</evidence>
<keyword evidence="2" id="KW-0813">Transport</keyword>